<evidence type="ECO:0000313" key="1">
    <source>
        <dbReference type="EMBL" id="EOY06583.1"/>
    </source>
</evidence>
<dbReference type="PANTHER" id="PTHR33484">
    <property type="entry name" value="BNAC07G33360D PROTEIN"/>
    <property type="match status" value="1"/>
</dbReference>
<gene>
    <name evidence="1" type="ORF">TCM_021259</name>
</gene>
<dbReference type="PANTHER" id="PTHR33484:SF12">
    <property type="entry name" value="AP2_ERF DOMAIN-CONTAINING PROTEIN"/>
    <property type="match status" value="1"/>
</dbReference>
<proteinExistence type="predicted"/>
<evidence type="ECO:0000313" key="2">
    <source>
        <dbReference type="Proteomes" id="UP000026915"/>
    </source>
</evidence>
<dbReference type="EMBL" id="CM001882">
    <property type="protein sequence ID" value="EOY06583.1"/>
    <property type="molecule type" value="Genomic_DNA"/>
</dbReference>
<protein>
    <submittedName>
        <fullName evidence="1">Uncharacterized protein</fullName>
    </submittedName>
</protein>
<keyword evidence="2" id="KW-1185">Reference proteome</keyword>
<dbReference type="InParanoid" id="A0A061EPJ8"/>
<dbReference type="AlphaFoldDB" id="A0A061EPJ8"/>
<sequence length="138" mass="15940">MASQREQNLKKVGLEGFGLIDECYGRTRRSNHQSQRLQSPQPQVYQSHYQYFYYQHQQSYVCQVPQVYTVTKEPAVTSYHGTTSQHQYYGGQSISERPQVVSVAKEAVVSSNEAAKFYGGTMVIDYTSRNKPLFRAYY</sequence>
<reference evidence="1 2" key="1">
    <citation type="journal article" date="2013" name="Genome Biol.">
        <title>The genome sequence of the most widely cultivated cacao type and its use to identify candidate genes regulating pod color.</title>
        <authorList>
            <person name="Motamayor J.C."/>
            <person name="Mockaitis K."/>
            <person name="Schmutz J."/>
            <person name="Haiminen N."/>
            <person name="Iii D.L."/>
            <person name="Cornejo O."/>
            <person name="Findley S.D."/>
            <person name="Zheng P."/>
            <person name="Utro F."/>
            <person name="Royaert S."/>
            <person name="Saski C."/>
            <person name="Jenkins J."/>
            <person name="Podicheti R."/>
            <person name="Zhao M."/>
            <person name="Scheffler B.E."/>
            <person name="Stack J.C."/>
            <person name="Feltus F.A."/>
            <person name="Mustiga G.M."/>
            <person name="Amores F."/>
            <person name="Phillips W."/>
            <person name="Marelli J.P."/>
            <person name="May G.D."/>
            <person name="Shapiro H."/>
            <person name="Ma J."/>
            <person name="Bustamante C.D."/>
            <person name="Schnell R.J."/>
            <person name="Main D."/>
            <person name="Gilbert D."/>
            <person name="Parida L."/>
            <person name="Kuhn D.N."/>
        </authorList>
    </citation>
    <scope>NUCLEOTIDE SEQUENCE [LARGE SCALE GENOMIC DNA]</scope>
    <source>
        <strain evidence="2">cv. Matina 1-6</strain>
    </source>
</reference>
<dbReference type="Gramene" id="EOY06583">
    <property type="protein sequence ID" value="EOY06583"/>
    <property type="gene ID" value="TCM_021259"/>
</dbReference>
<dbReference type="OMA" id="QSISERP"/>
<name>A0A061EPJ8_THECC</name>
<accession>A0A061EPJ8</accession>
<dbReference type="HOGENOM" id="CLU_1858883_0_0_1"/>
<dbReference type="Proteomes" id="UP000026915">
    <property type="component" value="Chromosome 4"/>
</dbReference>
<organism evidence="1 2">
    <name type="scientific">Theobroma cacao</name>
    <name type="common">Cacao</name>
    <name type="synonym">Cocoa</name>
    <dbReference type="NCBI Taxonomy" id="3641"/>
    <lineage>
        <taxon>Eukaryota</taxon>
        <taxon>Viridiplantae</taxon>
        <taxon>Streptophyta</taxon>
        <taxon>Embryophyta</taxon>
        <taxon>Tracheophyta</taxon>
        <taxon>Spermatophyta</taxon>
        <taxon>Magnoliopsida</taxon>
        <taxon>eudicotyledons</taxon>
        <taxon>Gunneridae</taxon>
        <taxon>Pentapetalae</taxon>
        <taxon>rosids</taxon>
        <taxon>malvids</taxon>
        <taxon>Malvales</taxon>
        <taxon>Malvaceae</taxon>
        <taxon>Byttnerioideae</taxon>
        <taxon>Theobroma</taxon>
    </lineage>
</organism>